<dbReference type="Proteomes" id="UP000515512">
    <property type="component" value="Chromosome"/>
</dbReference>
<feature type="compositionally biased region" description="Polar residues" evidence="1">
    <location>
        <begin position="460"/>
        <end position="471"/>
    </location>
</feature>
<gene>
    <name evidence="3" type="ORF">H0264_33695</name>
</gene>
<dbReference type="KEGG" id="nhu:H0264_33695"/>
<sequence length="853" mass="90107">MEPQSFGRWTVLRARRLWQAARPDISAAALAAHQRALAAAIQRRERDNLERLTGAAHRCPDIHHGPWPPDPTADSAPITRIHDFYHRHCPTGRLVVLGGPGSGKSLTAIHLLLGLLDHRADTDPVPVRVNAANWNPALRDFPAWLADRLARDYRLPLPVAAALITAGRIRPILDRLDTMTTPDGDLVAAWLALEHLNELQDMPVVVLCDAHVYDRLCTSHSPYRGLSGATRVTLRPLTTRAITDHLISAAADTRVRDTTADPGAVTAADPARDAATAAADIGVNSRGDRAGHERVPGGWSPVIARLGSEPDGVLARTLSAPARLALAEMYLGRGCSHAAAKLASAGTEAEILRLLHSAAIPAAVRGTPRGRGGDRPYTHDQVHRWLRTLALHTDRRARSGGVDAGVGLDDLWRLASRRTRVLHGILVVAAALLVLGFVNGMLSPGFQCAWADSAPGAGTATVSGQGVNPASGQVAPGSNPVPGRSGAVVSSPGANAARGHGANVLFERGRGPVVVQGGAAGFGVARAEHRRFGPPDEWRCTALAFRLDLIMVLLALIGGGVAAFRSVSRESSPAVTMAARFGATALFAGLAAAFEVDVASWDARGPDRALELAVLLGLSATAAGVIAWRAWRPRMSHAMEQATRVAAAGFVAGAVVAVAGAAKIVALEPRPTLAAHFSALVREGIVGTVAIWPVAALLAALVALSGVVESSRMHPVSDERRPAPIGLRGWLLLAAAAGCFAAYHVWEELWSGRVSLRFGLFAGVAAVVVLGGGAIAARALRSLCARIVFRCGVRFACRPAEFLDWAHRHGLLRVTGTAYQFRDESFRDWLSDHESSVIHPDLAEPDREPAPTG</sequence>
<dbReference type="EMBL" id="CP059399">
    <property type="protein sequence ID" value="QLY30081.1"/>
    <property type="molecule type" value="Genomic_DNA"/>
</dbReference>
<reference evidence="3 4" key="1">
    <citation type="submission" date="2020-07" db="EMBL/GenBank/DDBJ databases">
        <authorList>
            <person name="Zhuang K."/>
            <person name="Ran Y."/>
        </authorList>
    </citation>
    <scope>NUCLEOTIDE SEQUENCE [LARGE SCALE GENOMIC DNA]</scope>
    <source>
        <strain evidence="3 4">WCH-YHL-001</strain>
    </source>
</reference>
<keyword evidence="4" id="KW-1185">Reference proteome</keyword>
<proteinExistence type="predicted"/>
<name>A0A7D6V8E3_9NOCA</name>
<feature type="transmembrane region" description="Helical" evidence="2">
    <location>
        <begin position="574"/>
        <end position="592"/>
    </location>
</feature>
<feature type="transmembrane region" description="Helical" evidence="2">
    <location>
        <begin position="643"/>
        <end position="665"/>
    </location>
</feature>
<organism evidence="3 4">
    <name type="scientific">Nocardia huaxiensis</name>
    <dbReference type="NCBI Taxonomy" id="2755382"/>
    <lineage>
        <taxon>Bacteria</taxon>
        <taxon>Bacillati</taxon>
        <taxon>Actinomycetota</taxon>
        <taxon>Actinomycetes</taxon>
        <taxon>Mycobacteriales</taxon>
        <taxon>Nocardiaceae</taxon>
        <taxon>Nocardia</taxon>
    </lineage>
</organism>
<feature type="transmembrane region" description="Helical" evidence="2">
    <location>
        <begin position="612"/>
        <end position="631"/>
    </location>
</feature>
<feature type="region of interest" description="Disordered" evidence="1">
    <location>
        <begin position="459"/>
        <end position="494"/>
    </location>
</feature>
<evidence type="ECO:0000313" key="3">
    <source>
        <dbReference type="EMBL" id="QLY30081.1"/>
    </source>
</evidence>
<evidence type="ECO:0000313" key="4">
    <source>
        <dbReference type="Proteomes" id="UP000515512"/>
    </source>
</evidence>
<protein>
    <recommendedName>
        <fullName evidence="5">NACHT domain-containing protein</fullName>
    </recommendedName>
</protein>
<evidence type="ECO:0000256" key="2">
    <source>
        <dbReference type="SAM" id="Phobius"/>
    </source>
</evidence>
<dbReference type="RefSeq" id="WP_181581280.1">
    <property type="nucleotide sequence ID" value="NZ_CP059399.1"/>
</dbReference>
<feature type="transmembrane region" description="Helical" evidence="2">
    <location>
        <begin position="421"/>
        <end position="442"/>
    </location>
</feature>
<accession>A0A7D6V8E3</accession>
<keyword evidence="2" id="KW-0812">Transmembrane</keyword>
<keyword evidence="2" id="KW-1133">Transmembrane helix</keyword>
<feature type="transmembrane region" description="Helical" evidence="2">
    <location>
        <begin position="729"/>
        <end position="746"/>
    </location>
</feature>
<evidence type="ECO:0008006" key="5">
    <source>
        <dbReference type="Google" id="ProtNLM"/>
    </source>
</evidence>
<feature type="transmembrane region" description="Helical" evidence="2">
    <location>
        <begin position="543"/>
        <end position="562"/>
    </location>
</feature>
<dbReference type="AlphaFoldDB" id="A0A7D6V8E3"/>
<feature type="transmembrane region" description="Helical" evidence="2">
    <location>
        <begin position="685"/>
        <end position="708"/>
    </location>
</feature>
<feature type="transmembrane region" description="Helical" evidence="2">
    <location>
        <begin position="758"/>
        <end position="780"/>
    </location>
</feature>
<keyword evidence="2" id="KW-0472">Membrane</keyword>
<evidence type="ECO:0000256" key="1">
    <source>
        <dbReference type="SAM" id="MobiDB-lite"/>
    </source>
</evidence>